<comment type="caution">
    <text evidence="3">The sequence shown here is derived from an EMBL/GenBank/DDBJ whole genome shotgun (WGS) entry which is preliminary data.</text>
</comment>
<keyword evidence="4" id="KW-1185">Reference proteome</keyword>
<feature type="transmembrane region" description="Helical" evidence="2">
    <location>
        <begin position="65"/>
        <end position="87"/>
    </location>
</feature>
<name>A0ABW2GBS8_9ACTN</name>
<proteinExistence type="predicted"/>
<dbReference type="RefSeq" id="WP_386411327.1">
    <property type="nucleotide sequence ID" value="NZ_JBHSZO010000003.1"/>
</dbReference>
<evidence type="ECO:0000313" key="4">
    <source>
        <dbReference type="Proteomes" id="UP001596413"/>
    </source>
</evidence>
<keyword evidence="2" id="KW-1133">Transmembrane helix</keyword>
<sequence>MTDSHPEPPGPRPLRFFGTTWAARTPAYWLRRLALAVATAAAAAAGAFILKLAYDGLTMENSGSLVTALMIAAFAICSSLAFTRTLAGFTRRPPAEETTQFSSSSRATNGIGFIGVLLAYFVRNLLEAPGERLHRQEWQDELSLYEKQRRTRSRNPAKNPAKNAAKRRTGR</sequence>
<feature type="transmembrane region" description="Helical" evidence="2">
    <location>
        <begin position="33"/>
        <end position="53"/>
    </location>
</feature>
<evidence type="ECO:0000256" key="2">
    <source>
        <dbReference type="SAM" id="Phobius"/>
    </source>
</evidence>
<organism evidence="3 4">
    <name type="scientific">Streptomyces polyrhachis</name>
    <dbReference type="NCBI Taxonomy" id="1282885"/>
    <lineage>
        <taxon>Bacteria</taxon>
        <taxon>Bacillati</taxon>
        <taxon>Actinomycetota</taxon>
        <taxon>Actinomycetes</taxon>
        <taxon>Kitasatosporales</taxon>
        <taxon>Streptomycetaceae</taxon>
        <taxon>Streptomyces</taxon>
    </lineage>
</organism>
<evidence type="ECO:0008006" key="5">
    <source>
        <dbReference type="Google" id="ProtNLM"/>
    </source>
</evidence>
<dbReference type="EMBL" id="JBHSZO010000003">
    <property type="protein sequence ID" value="MFC7217008.1"/>
    <property type="molecule type" value="Genomic_DNA"/>
</dbReference>
<protein>
    <recommendedName>
        <fullName evidence="5">Integral membrane protein</fullName>
    </recommendedName>
</protein>
<dbReference type="Proteomes" id="UP001596413">
    <property type="component" value="Unassembled WGS sequence"/>
</dbReference>
<feature type="region of interest" description="Disordered" evidence="1">
    <location>
        <begin position="146"/>
        <end position="171"/>
    </location>
</feature>
<keyword evidence="2" id="KW-0812">Transmembrane</keyword>
<evidence type="ECO:0000313" key="3">
    <source>
        <dbReference type="EMBL" id="MFC7217008.1"/>
    </source>
</evidence>
<reference evidence="4" key="1">
    <citation type="journal article" date="2019" name="Int. J. Syst. Evol. Microbiol.">
        <title>The Global Catalogue of Microorganisms (GCM) 10K type strain sequencing project: providing services to taxonomists for standard genome sequencing and annotation.</title>
        <authorList>
            <consortium name="The Broad Institute Genomics Platform"/>
            <consortium name="The Broad Institute Genome Sequencing Center for Infectious Disease"/>
            <person name="Wu L."/>
            <person name="Ma J."/>
        </authorList>
    </citation>
    <scope>NUCLEOTIDE SEQUENCE [LARGE SCALE GENOMIC DNA]</scope>
    <source>
        <strain evidence="4">CGMCC 1.13681</strain>
    </source>
</reference>
<gene>
    <name evidence="3" type="ORF">ACFQLX_02305</name>
</gene>
<accession>A0ABW2GBS8</accession>
<keyword evidence="2" id="KW-0472">Membrane</keyword>
<evidence type="ECO:0000256" key="1">
    <source>
        <dbReference type="SAM" id="MobiDB-lite"/>
    </source>
</evidence>